<dbReference type="OrthoDB" id="3173976at2759"/>
<keyword evidence="2" id="KW-0808">Transferase</keyword>
<dbReference type="EMBL" id="VDMD01000033">
    <property type="protein sequence ID" value="TRM58823.1"/>
    <property type="molecule type" value="Genomic_DNA"/>
</dbReference>
<feature type="domain" description="Protein kinase" evidence="1">
    <location>
        <begin position="25"/>
        <end position="433"/>
    </location>
</feature>
<reference evidence="2 3" key="1">
    <citation type="journal article" date="2019" name="New Phytol.">
        <title>Comparative genomics reveals unique wood-decay strategies and fruiting body development in the Schizophyllaceae.</title>
        <authorList>
            <person name="Almasi E."/>
            <person name="Sahu N."/>
            <person name="Krizsan K."/>
            <person name="Balint B."/>
            <person name="Kovacs G.M."/>
            <person name="Kiss B."/>
            <person name="Cseklye J."/>
            <person name="Drula E."/>
            <person name="Henrissat B."/>
            <person name="Nagy I."/>
            <person name="Chovatia M."/>
            <person name="Adam C."/>
            <person name="LaButti K."/>
            <person name="Lipzen A."/>
            <person name="Riley R."/>
            <person name="Grigoriev I.V."/>
            <person name="Nagy L.G."/>
        </authorList>
    </citation>
    <scope>NUCLEOTIDE SEQUENCE [LARGE SCALE GENOMIC DNA]</scope>
    <source>
        <strain evidence="2 3">NL-1724</strain>
    </source>
</reference>
<keyword evidence="2" id="KW-0418">Kinase</keyword>
<sequence>MDQEVELRYRAEKDEPFLPETLAQWKTLWTMNPRGVSAVYLVWQHLSGVFLNRGYELYVPRKNHATEKFFPQVYPSGYVDSTFVESAAIMGNGYCTFESRRYVEAFNPRSVFWAATNKSGHEFIIKAVYDGRDAAGLRHLRILAYLARDDVQLDPRNRTVPVVELVEHEQYTFAVFPRWTKYVESDIKTPSTAIECCVQLTEGLAFLHENRIAHLNISPDNVMFNFFGYAIPGYRPIAEHLPVKYGFVDFGESEFLDGSRDAFAPPRPTSIRRTRAPEVNSGQPFDPFVADVWQMGMFMLVQFYDLTGFTREFLPILQAMLCLPEDRISMADAHQRLKSLRDAWRNDRDPYVLDRHSRQINKYTGTYLNVYRDCSGTVTLPANDEEACMLRDDMRRCCWIDSAYHAGAFRYGHMLQVDADREPSIGWVHGTNA</sequence>
<gene>
    <name evidence="2" type="ORF">BD626DRAFT_180159</name>
</gene>
<dbReference type="PROSITE" id="PS50011">
    <property type="entry name" value="PROTEIN_KINASE_DOM"/>
    <property type="match status" value="1"/>
</dbReference>
<protein>
    <submittedName>
        <fullName evidence="2">Kinase-like domain-containing protein</fullName>
    </submittedName>
</protein>
<proteinExistence type="predicted"/>
<keyword evidence="3" id="KW-1185">Reference proteome</keyword>
<comment type="caution">
    <text evidence="2">The sequence shown here is derived from an EMBL/GenBank/DDBJ whole genome shotgun (WGS) entry which is preliminary data.</text>
</comment>
<dbReference type="InterPro" id="IPR011009">
    <property type="entry name" value="Kinase-like_dom_sf"/>
</dbReference>
<evidence type="ECO:0000313" key="2">
    <source>
        <dbReference type="EMBL" id="TRM58823.1"/>
    </source>
</evidence>
<dbReference type="SUPFAM" id="SSF56112">
    <property type="entry name" value="Protein kinase-like (PK-like)"/>
    <property type="match status" value="1"/>
</dbReference>
<dbReference type="GO" id="GO:0004672">
    <property type="term" value="F:protein kinase activity"/>
    <property type="evidence" value="ECO:0007669"/>
    <property type="project" value="InterPro"/>
</dbReference>
<organism evidence="2 3">
    <name type="scientific">Schizophyllum amplum</name>
    <dbReference type="NCBI Taxonomy" id="97359"/>
    <lineage>
        <taxon>Eukaryota</taxon>
        <taxon>Fungi</taxon>
        <taxon>Dikarya</taxon>
        <taxon>Basidiomycota</taxon>
        <taxon>Agaricomycotina</taxon>
        <taxon>Agaricomycetes</taxon>
        <taxon>Agaricomycetidae</taxon>
        <taxon>Agaricales</taxon>
        <taxon>Schizophyllaceae</taxon>
        <taxon>Schizophyllum</taxon>
    </lineage>
</organism>
<name>A0A550C1Z1_9AGAR</name>
<dbReference type="InterPro" id="IPR000719">
    <property type="entry name" value="Prot_kinase_dom"/>
</dbReference>
<dbReference type="Gene3D" id="1.10.510.10">
    <property type="entry name" value="Transferase(Phosphotransferase) domain 1"/>
    <property type="match status" value="1"/>
</dbReference>
<dbReference type="AlphaFoldDB" id="A0A550C1Z1"/>
<dbReference type="GO" id="GO:0005524">
    <property type="term" value="F:ATP binding"/>
    <property type="evidence" value="ECO:0007669"/>
    <property type="project" value="InterPro"/>
</dbReference>
<dbReference type="SMART" id="SM00220">
    <property type="entry name" value="S_TKc"/>
    <property type="match status" value="1"/>
</dbReference>
<evidence type="ECO:0000313" key="3">
    <source>
        <dbReference type="Proteomes" id="UP000320762"/>
    </source>
</evidence>
<dbReference type="Proteomes" id="UP000320762">
    <property type="component" value="Unassembled WGS sequence"/>
</dbReference>
<accession>A0A550C1Z1</accession>
<evidence type="ECO:0000259" key="1">
    <source>
        <dbReference type="PROSITE" id="PS50011"/>
    </source>
</evidence>